<accession>A0A8K0TLW9</accession>
<feature type="chain" id="PRO_5035479711" description="Secreted protein" evidence="1">
    <location>
        <begin position="17"/>
        <end position="88"/>
    </location>
</feature>
<proteinExistence type="predicted"/>
<sequence>MLPCFLLTLTVRRTFSTFATHPPTSTSIHNIHTYNWLVGRQVGTCPPRAQAARCKRGLGSGSGSRGSWHNRTGDTEGARWCGVDVMVR</sequence>
<evidence type="ECO:0000313" key="2">
    <source>
        <dbReference type="EMBL" id="KAH7362616.1"/>
    </source>
</evidence>
<evidence type="ECO:0000256" key="1">
    <source>
        <dbReference type="SAM" id="SignalP"/>
    </source>
</evidence>
<keyword evidence="3" id="KW-1185">Reference proteome</keyword>
<dbReference type="Proteomes" id="UP000813385">
    <property type="component" value="Unassembled WGS sequence"/>
</dbReference>
<gene>
    <name evidence="2" type="ORF">B0T11DRAFT_281126</name>
</gene>
<keyword evidence="1" id="KW-0732">Signal</keyword>
<dbReference type="EMBL" id="JAGPXD010000003">
    <property type="protein sequence ID" value="KAH7362616.1"/>
    <property type="molecule type" value="Genomic_DNA"/>
</dbReference>
<feature type="signal peptide" evidence="1">
    <location>
        <begin position="1"/>
        <end position="16"/>
    </location>
</feature>
<dbReference type="AlphaFoldDB" id="A0A8K0TLW9"/>
<comment type="caution">
    <text evidence="2">The sequence shown here is derived from an EMBL/GenBank/DDBJ whole genome shotgun (WGS) entry which is preliminary data.</text>
</comment>
<protein>
    <recommendedName>
        <fullName evidence="4">Secreted protein</fullName>
    </recommendedName>
</protein>
<evidence type="ECO:0000313" key="3">
    <source>
        <dbReference type="Proteomes" id="UP000813385"/>
    </source>
</evidence>
<name>A0A8K0TLW9_9PEZI</name>
<organism evidence="2 3">
    <name type="scientific">Plectosphaerella cucumerina</name>
    <dbReference type="NCBI Taxonomy" id="40658"/>
    <lineage>
        <taxon>Eukaryota</taxon>
        <taxon>Fungi</taxon>
        <taxon>Dikarya</taxon>
        <taxon>Ascomycota</taxon>
        <taxon>Pezizomycotina</taxon>
        <taxon>Sordariomycetes</taxon>
        <taxon>Hypocreomycetidae</taxon>
        <taxon>Glomerellales</taxon>
        <taxon>Plectosphaerellaceae</taxon>
        <taxon>Plectosphaerella</taxon>
    </lineage>
</organism>
<reference evidence="2" key="1">
    <citation type="journal article" date="2021" name="Nat. Commun.">
        <title>Genetic determinants of endophytism in the Arabidopsis root mycobiome.</title>
        <authorList>
            <person name="Mesny F."/>
            <person name="Miyauchi S."/>
            <person name="Thiergart T."/>
            <person name="Pickel B."/>
            <person name="Atanasova L."/>
            <person name="Karlsson M."/>
            <person name="Huettel B."/>
            <person name="Barry K.W."/>
            <person name="Haridas S."/>
            <person name="Chen C."/>
            <person name="Bauer D."/>
            <person name="Andreopoulos W."/>
            <person name="Pangilinan J."/>
            <person name="LaButti K."/>
            <person name="Riley R."/>
            <person name="Lipzen A."/>
            <person name="Clum A."/>
            <person name="Drula E."/>
            <person name="Henrissat B."/>
            <person name="Kohler A."/>
            <person name="Grigoriev I.V."/>
            <person name="Martin F.M."/>
            <person name="Hacquard S."/>
        </authorList>
    </citation>
    <scope>NUCLEOTIDE SEQUENCE</scope>
    <source>
        <strain evidence="2">MPI-CAGE-AT-0016</strain>
    </source>
</reference>
<evidence type="ECO:0008006" key="4">
    <source>
        <dbReference type="Google" id="ProtNLM"/>
    </source>
</evidence>